<evidence type="ECO:0000259" key="4">
    <source>
        <dbReference type="PROSITE" id="PS01124"/>
    </source>
</evidence>
<dbReference type="EMBL" id="BAAATL010000002">
    <property type="protein sequence ID" value="GAA2468175.1"/>
    <property type="molecule type" value="Genomic_DNA"/>
</dbReference>
<dbReference type="Pfam" id="PF12833">
    <property type="entry name" value="HTH_18"/>
    <property type="match status" value="1"/>
</dbReference>
<organism evidence="5 6">
    <name type="scientific">Streptomyces graminearus</name>
    <dbReference type="NCBI Taxonomy" id="284030"/>
    <lineage>
        <taxon>Bacteria</taxon>
        <taxon>Bacillati</taxon>
        <taxon>Actinomycetota</taxon>
        <taxon>Actinomycetes</taxon>
        <taxon>Kitasatosporales</taxon>
        <taxon>Streptomycetaceae</taxon>
        <taxon>Streptomyces</taxon>
    </lineage>
</organism>
<dbReference type="PANTHER" id="PTHR43280:SF31">
    <property type="entry name" value="TRANSCRIPTIONAL REGULATORY PROTEIN"/>
    <property type="match status" value="1"/>
</dbReference>
<dbReference type="InterPro" id="IPR009057">
    <property type="entry name" value="Homeodomain-like_sf"/>
</dbReference>
<dbReference type="PROSITE" id="PS01124">
    <property type="entry name" value="HTH_ARAC_FAMILY_2"/>
    <property type="match status" value="1"/>
</dbReference>
<keyword evidence="1" id="KW-0805">Transcription regulation</keyword>
<dbReference type="PANTHER" id="PTHR43280">
    <property type="entry name" value="ARAC-FAMILY TRANSCRIPTIONAL REGULATOR"/>
    <property type="match status" value="1"/>
</dbReference>
<dbReference type="Gene3D" id="1.10.10.60">
    <property type="entry name" value="Homeodomain-like"/>
    <property type="match status" value="1"/>
</dbReference>
<evidence type="ECO:0000313" key="6">
    <source>
        <dbReference type="Proteomes" id="UP001501721"/>
    </source>
</evidence>
<evidence type="ECO:0000256" key="1">
    <source>
        <dbReference type="ARBA" id="ARBA00023015"/>
    </source>
</evidence>
<keyword evidence="6" id="KW-1185">Reference proteome</keyword>
<name>A0ABN3KNR2_9ACTN</name>
<keyword evidence="3" id="KW-0804">Transcription</keyword>
<protein>
    <recommendedName>
        <fullName evidence="4">HTH araC/xylS-type domain-containing protein</fullName>
    </recommendedName>
</protein>
<proteinExistence type="predicted"/>
<gene>
    <name evidence="5" type="ORF">GCM10010422_06960</name>
</gene>
<keyword evidence="2" id="KW-0238">DNA-binding</keyword>
<evidence type="ECO:0000256" key="3">
    <source>
        <dbReference type="ARBA" id="ARBA00023163"/>
    </source>
</evidence>
<dbReference type="SMART" id="SM00342">
    <property type="entry name" value="HTH_ARAC"/>
    <property type="match status" value="1"/>
</dbReference>
<accession>A0ABN3KNR2</accession>
<dbReference type="SUPFAM" id="SSF46689">
    <property type="entry name" value="Homeodomain-like"/>
    <property type="match status" value="1"/>
</dbReference>
<evidence type="ECO:0000256" key="2">
    <source>
        <dbReference type="ARBA" id="ARBA00023125"/>
    </source>
</evidence>
<dbReference type="InterPro" id="IPR018060">
    <property type="entry name" value="HTH_AraC"/>
</dbReference>
<dbReference type="Proteomes" id="UP001501721">
    <property type="component" value="Unassembled WGS sequence"/>
</dbReference>
<evidence type="ECO:0000313" key="5">
    <source>
        <dbReference type="EMBL" id="GAA2468175.1"/>
    </source>
</evidence>
<reference evidence="5 6" key="1">
    <citation type="journal article" date="2019" name="Int. J. Syst. Evol. Microbiol.">
        <title>The Global Catalogue of Microorganisms (GCM) 10K type strain sequencing project: providing services to taxonomists for standard genome sequencing and annotation.</title>
        <authorList>
            <consortium name="The Broad Institute Genomics Platform"/>
            <consortium name="The Broad Institute Genome Sequencing Center for Infectious Disease"/>
            <person name="Wu L."/>
            <person name="Ma J."/>
        </authorList>
    </citation>
    <scope>NUCLEOTIDE SEQUENCE [LARGE SCALE GENOMIC DNA]</scope>
    <source>
        <strain evidence="5 6">JCM 6923</strain>
    </source>
</reference>
<sequence>MGLRPVPRECVHGVARQTGIVRQALVLPPGGLDPLLARPLPAGRGALFGRTLHQILNDVIEDGTGHRPVDLARLGHVALDLVTALVAHHLEAEALVPESVHHRTLLLRVDSFIRQRLHDVTLSPATIAAAHHISVSHLHRLFEPRRTTVAASIRRQRLERARRDLADPALRDMPVHRIADRWGFRGHPTFTRAFRAAFGTSPQDYRNSALAAVADERR</sequence>
<dbReference type="InterPro" id="IPR018062">
    <property type="entry name" value="HTH_AraC-typ_CS"/>
</dbReference>
<feature type="domain" description="HTH araC/xylS-type" evidence="4">
    <location>
        <begin position="107"/>
        <end position="208"/>
    </location>
</feature>
<dbReference type="PROSITE" id="PS00041">
    <property type="entry name" value="HTH_ARAC_FAMILY_1"/>
    <property type="match status" value="1"/>
</dbReference>
<comment type="caution">
    <text evidence="5">The sequence shown here is derived from an EMBL/GenBank/DDBJ whole genome shotgun (WGS) entry which is preliminary data.</text>
</comment>